<accession>U2J1F4</accession>
<evidence type="ECO:0000259" key="3">
    <source>
        <dbReference type="Pfam" id="PF02016"/>
    </source>
</evidence>
<reference evidence="5 6" key="1">
    <citation type="submission" date="2013-06" db="EMBL/GenBank/DDBJ databases">
        <authorList>
            <person name="Weinstock G."/>
            <person name="Sodergren E."/>
            <person name="Lobos E.A."/>
            <person name="Fulton L."/>
            <person name="Fulton R."/>
            <person name="Courtney L."/>
            <person name="Fronick C."/>
            <person name="O'Laughlin M."/>
            <person name="Godfrey J."/>
            <person name="Wilson R.M."/>
            <person name="Miner T."/>
            <person name="Farmer C."/>
            <person name="Delehaunty K."/>
            <person name="Cordes M."/>
            <person name="Minx P."/>
            <person name="Tomlinson C."/>
            <person name="Chen J."/>
            <person name="Wollam A."/>
            <person name="Pepin K.H."/>
            <person name="Bhonagiri V."/>
            <person name="Zhang X."/>
            <person name="Warren W."/>
            <person name="Mitreva M."/>
            <person name="Mardis E.R."/>
            <person name="Wilson R.K."/>
        </authorList>
    </citation>
    <scope>NUCLEOTIDE SEQUENCE [LARGE SCALE GENOMIC DNA]</scope>
    <source>
        <strain evidence="5 6">W1703</strain>
    </source>
</reference>
<feature type="domain" description="LD-carboxypeptidase N-terminal" evidence="3">
    <location>
        <begin position="18"/>
        <end position="141"/>
    </location>
</feature>
<evidence type="ECO:0000313" key="5">
    <source>
        <dbReference type="EMBL" id="ERJ73892.1"/>
    </source>
</evidence>
<evidence type="ECO:0000313" key="6">
    <source>
        <dbReference type="Proteomes" id="UP000016617"/>
    </source>
</evidence>
<dbReference type="Proteomes" id="UP000016617">
    <property type="component" value="Unassembled WGS sequence"/>
</dbReference>
<dbReference type="PANTHER" id="PTHR30237:SF4">
    <property type="entry name" value="LD-CARBOXYPEPTIDASE C-TERMINAL DOMAIN-CONTAINING PROTEIN"/>
    <property type="match status" value="1"/>
</dbReference>
<dbReference type="CDD" id="cd07062">
    <property type="entry name" value="Peptidase_S66_mccF_like"/>
    <property type="match status" value="1"/>
</dbReference>
<proteinExistence type="inferred from homology"/>
<evidence type="ECO:0000256" key="1">
    <source>
        <dbReference type="ARBA" id="ARBA00010233"/>
    </source>
</evidence>
<evidence type="ECO:0000256" key="2">
    <source>
        <dbReference type="ARBA" id="ARBA00022801"/>
    </source>
</evidence>
<keyword evidence="5" id="KW-0645">Protease</keyword>
<gene>
    <name evidence="5" type="ORF">HMPREF1557_01999</name>
</gene>
<dbReference type="PANTHER" id="PTHR30237">
    <property type="entry name" value="MURAMOYLTETRAPEPTIDE CARBOXYPEPTIDASE"/>
    <property type="match status" value="1"/>
</dbReference>
<dbReference type="Gene3D" id="3.50.30.60">
    <property type="entry name" value="LD-carboxypeptidase A C-terminal domain-like"/>
    <property type="match status" value="1"/>
</dbReference>
<dbReference type="AlphaFoldDB" id="U2J1F4"/>
<keyword evidence="5" id="KW-0121">Carboxypeptidase</keyword>
<evidence type="ECO:0000259" key="4">
    <source>
        <dbReference type="Pfam" id="PF17676"/>
    </source>
</evidence>
<comment type="similarity">
    <text evidence="1">Belongs to the peptidase S66 family.</text>
</comment>
<comment type="caution">
    <text evidence="5">The sequence shown here is derived from an EMBL/GenBank/DDBJ whole genome shotgun (WGS) entry which is preliminary data.</text>
</comment>
<protein>
    <submittedName>
        <fullName evidence="5">LD-carboxypeptidase</fullName>
    </submittedName>
</protein>
<dbReference type="Gene3D" id="3.40.50.10740">
    <property type="entry name" value="Class I glutamine amidotransferase-like"/>
    <property type="match status" value="1"/>
</dbReference>
<dbReference type="InterPro" id="IPR040921">
    <property type="entry name" value="Peptidase_S66C"/>
</dbReference>
<dbReference type="InterPro" id="IPR040449">
    <property type="entry name" value="Peptidase_S66_N"/>
</dbReference>
<dbReference type="InterPro" id="IPR027478">
    <property type="entry name" value="LdcA_N"/>
</dbReference>
<dbReference type="Pfam" id="PF02016">
    <property type="entry name" value="Peptidase_S66"/>
    <property type="match status" value="1"/>
</dbReference>
<dbReference type="InterPro" id="IPR027461">
    <property type="entry name" value="Carboxypeptidase_A_C_sf"/>
</dbReference>
<dbReference type="GO" id="GO:0004180">
    <property type="term" value="F:carboxypeptidase activity"/>
    <property type="evidence" value="ECO:0007669"/>
    <property type="project" value="UniProtKB-KW"/>
</dbReference>
<dbReference type="InterPro" id="IPR003507">
    <property type="entry name" value="S66_fam"/>
</dbReference>
<sequence>MLKTADWHKGENMRVKKIGIVSLSSGVMGENFVKHELDIGLERLKQFGVEVEFLPHALKGLEFIKNHPESRAQDLLAAFMDDSIDMILCAIGGEDTYRLLPYLFENDALQKVAKQKIFLGFSDTTMNHFMLHKVGLKTFYGQAFLPDICELSSEMLPYTRQYFEELLTRGEIKEIQPSQVWYQEREDFSENAIGKEMTSYLNTGFELLKGQPIFKGKILGGCLDSMYDIFDNSRFSDTVSLCAKYDLFPKLDDWKGKILLLETSEERPTPLLFRKMVGALKDYGIFDVVTGVLVGKPQDETYYGDYKSILLEELGDKNLSLVYNVNIGHATPRCIIPFGVEAEVNVEKQVIAFNN</sequence>
<dbReference type="SUPFAM" id="SSF141986">
    <property type="entry name" value="LD-carboxypeptidase A C-terminal domain-like"/>
    <property type="match status" value="1"/>
</dbReference>
<dbReference type="InterPro" id="IPR029062">
    <property type="entry name" value="Class_I_gatase-like"/>
</dbReference>
<dbReference type="HOGENOM" id="CLU_034346_1_0_9"/>
<feature type="domain" description="LD-carboxypeptidase C-terminal" evidence="4">
    <location>
        <begin position="215"/>
        <end position="344"/>
    </location>
</feature>
<dbReference type="SUPFAM" id="SSF52317">
    <property type="entry name" value="Class I glutamine amidotransferase-like"/>
    <property type="match status" value="1"/>
</dbReference>
<dbReference type="PATRIC" id="fig|1227275.3.peg.1798"/>
<organism evidence="5 6">
    <name type="scientific">Streptococcus sobrinus W1703</name>
    <dbReference type="NCBI Taxonomy" id="1227275"/>
    <lineage>
        <taxon>Bacteria</taxon>
        <taxon>Bacillati</taxon>
        <taxon>Bacillota</taxon>
        <taxon>Bacilli</taxon>
        <taxon>Lactobacillales</taxon>
        <taxon>Streptococcaceae</taxon>
        <taxon>Streptococcus</taxon>
    </lineage>
</organism>
<dbReference type="Pfam" id="PF17676">
    <property type="entry name" value="Peptidase_S66C"/>
    <property type="match status" value="1"/>
</dbReference>
<name>U2J1F4_9STRE</name>
<dbReference type="EMBL" id="AWVA01000120">
    <property type="protein sequence ID" value="ERJ73892.1"/>
    <property type="molecule type" value="Genomic_DNA"/>
</dbReference>
<keyword evidence="2" id="KW-0378">Hydrolase</keyword>
<dbReference type="PIRSF" id="PIRSF028757">
    <property type="entry name" value="LD-carboxypeptidase"/>
    <property type="match status" value="1"/>
</dbReference>